<comment type="caution">
    <text evidence="1">The sequence shown here is derived from an EMBL/GenBank/DDBJ whole genome shotgun (WGS) entry which is preliminary data.</text>
</comment>
<proteinExistence type="predicted"/>
<gene>
    <name evidence="1" type="ORF">PCIT_a0201</name>
</gene>
<accession>A0AAD4AKG5</accession>
<dbReference type="EMBL" id="AHBZ03000014">
    <property type="protein sequence ID" value="KAF7773865.1"/>
    <property type="molecule type" value="Genomic_DNA"/>
</dbReference>
<reference evidence="1" key="2">
    <citation type="submission" date="2015-03" db="EMBL/GenBank/DDBJ databases">
        <title>Genome sequence of Pseudoalteromonas citrea.</title>
        <authorList>
            <person name="Xie B.-B."/>
            <person name="Rong J.-C."/>
            <person name="Qin Q.-L."/>
            <person name="Zhang Y.-Z."/>
        </authorList>
    </citation>
    <scope>NUCLEOTIDE SEQUENCE</scope>
    <source>
        <strain evidence="1">DSM 8771</strain>
    </source>
</reference>
<organism evidence="1 2">
    <name type="scientific">Pseudoalteromonas citrea</name>
    <dbReference type="NCBI Taxonomy" id="43655"/>
    <lineage>
        <taxon>Bacteria</taxon>
        <taxon>Pseudomonadati</taxon>
        <taxon>Pseudomonadota</taxon>
        <taxon>Gammaproteobacteria</taxon>
        <taxon>Alteromonadales</taxon>
        <taxon>Pseudoalteromonadaceae</taxon>
        <taxon>Pseudoalteromonas</taxon>
    </lineage>
</organism>
<dbReference type="Proteomes" id="UP000016487">
    <property type="component" value="Unassembled WGS sequence"/>
</dbReference>
<reference evidence="1" key="1">
    <citation type="journal article" date="2012" name="J. Bacteriol.">
        <title>Genome sequences of type strains of seven species of the marine bacterium Pseudoalteromonas.</title>
        <authorList>
            <person name="Xie B.B."/>
            <person name="Shu Y.L."/>
            <person name="Qin Q.L."/>
            <person name="Rong J.C."/>
            <person name="Zhang X.Y."/>
            <person name="Chen X.L."/>
            <person name="Shi M."/>
            <person name="He H.L."/>
            <person name="Zhou B.C."/>
            <person name="Zhang Y.Z."/>
        </authorList>
    </citation>
    <scope>NUCLEOTIDE SEQUENCE</scope>
    <source>
        <strain evidence="1">DSM 8771</strain>
    </source>
</reference>
<protein>
    <submittedName>
        <fullName evidence="1">Uncharacterized protein</fullName>
    </submittedName>
</protein>
<evidence type="ECO:0000313" key="1">
    <source>
        <dbReference type="EMBL" id="KAF7773865.1"/>
    </source>
</evidence>
<sequence>MALVQGDCIVQFSISLKLSLFSELSCIIAVGSEHALTKLNTASTKNHNLSIIHPNLGDKN</sequence>
<dbReference type="AlphaFoldDB" id="A0AAD4AKG5"/>
<evidence type="ECO:0000313" key="2">
    <source>
        <dbReference type="Proteomes" id="UP000016487"/>
    </source>
</evidence>
<name>A0AAD4AKG5_9GAMM</name>